<protein>
    <recommendedName>
        <fullName evidence="12">Proteasome activator complex subunit 4-like HEAT repeat-like domain-containing protein</fullName>
    </recommendedName>
</protein>
<name>A0A3Q1G9N6_9TELE</name>
<keyword evidence="9" id="KW-0539">Nucleus</keyword>
<dbReference type="GeneTree" id="ENSGT00390000011433"/>
<dbReference type="GO" id="GO:0016607">
    <property type="term" value="C:nuclear speck"/>
    <property type="evidence" value="ECO:0007669"/>
    <property type="project" value="UniProtKB-SubCell"/>
</dbReference>
<dbReference type="PANTHER" id="PTHR32170">
    <property type="entry name" value="PROTEASOME ACTIVATOR COMPLEX SUBUNIT 4"/>
    <property type="match status" value="1"/>
</dbReference>
<evidence type="ECO:0000256" key="11">
    <source>
        <dbReference type="ARBA" id="ARBA00065126"/>
    </source>
</evidence>
<dbReference type="Ensembl" id="ENSAPOT00000033053.1">
    <property type="protein sequence ID" value="ENSAPOP00000015008.1"/>
    <property type="gene ID" value="ENSAPOG00000017993.1"/>
</dbReference>
<dbReference type="InterPro" id="IPR035309">
    <property type="entry name" value="PSME4"/>
</dbReference>
<evidence type="ECO:0000256" key="4">
    <source>
        <dbReference type="ARBA" id="ARBA00022490"/>
    </source>
</evidence>
<evidence type="ECO:0000313" key="13">
    <source>
        <dbReference type="Ensembl" id="ENSAPOP00000014855.1"/>
    </source>
</evidence>
<evidence type="ECO:0000256" key="6">
    <source>
        <dbReference type="ARBA" id="ARBA00022763"/>
    </source>
</evidence>
<dbReference type="Gene3D" id="1.25.10.10">
    <property type="entry name" value="Leucine-rich Repeat Variant"/>
    <property type="match status" value="1"/>
</dbReference>
<dbReference type="GO" id="GO:0070628">
    <property type="term" value="F:proteasome binding"/>
    <property type="evidence" value="ECO:0007669"/>
    <property type="project" value="InterPro"/>
</dbReference>
<evidence type="ECO:0000256" key="7">
    <source>
        <dbReference type="ARBA" id="ARBA00022942"/>
    </source>
</evidence>
<dbReference type="FunFam" id="1.25.10.10:FF:000183">
    <property type="entry name" value="Proteasome activator complex subunit 4"/>
    <property type="match status" value="1"/>
</dbReference>
<evidence type="ECO:0000256" key="3">
    <source>
        <dbReference type="ARBA" id="ARBA00005739"/>
    </source>
</evidence>
<keyword evidence="8" id="KW-0234">DNA repair</keyword>
<dbReference type="GO" id="GO:0006281">
    <property type="term" value="P:DNA repair"/>
    <property type="evidence" value="ECO:0007669"/>
    <property type="project" value="UniProtKB-KW"/>
</dbReference>
<reference evidence="13" key="1">
    <citation type="submission" date="2025-05" db="UniProtKB">
        <authorList>
            <consortium name="Ensembl"/>
        </authorList>
    </citation>
    <scope>IDENTIFICATION</scope>
</reference>
<evidence type="ECO:0000259" key="12">
    <source>
        <dbReference type="Pfam" id="PF23096"/>
    </source>
</evidence>
<dbReference type="Proteomes" id="UP000257200">
    <property type="component" value="Unplaced"/>
</dbReference>
<keyword evidence="5" id="KW-0677">Repeat</keyword>
<dbReference type="STRING" id="80966.ENSAPOP00000014855"/>
<organism evidence="13 14">
    <name type="scientific">Acanthochromis polyacanthus</name>
    <name type="common">spiny chromis</name>
    <dbReference type="NCBI Taxonomy" id="80966"/>
    <lineage>
        <taxon>Eukaryota</taxon>
        <taxon>Metazoa</taxon>
        <taxon>Chordata</taxon>
        <taxon>Craniata</taxon>
        <taxon>Vertebrata</taxon>
        <taxon>Euteleostomi</taxon>
        <taxon>Actinopterygii</taxon>
        <taxon>Neopterygii</taxon>
        <taxon>Teleostei</taxon>
        <taxon>Neoteleostei</taxon>
        <taxon>Acanthomorphata</taxon>
        <taxon>Ovalentaria</taxon>
        <taxon>Pomacentridae</taxon>
        <taxon>Acanthochromis</taxon>
    </lineage>
</organism>
<evidence type="ECO:0000256" key="2">
    <source>
        <dbReference type="ARBA" id="ARBA00004514"/>
    </source>
</evidence>
<evidence type="ECO:0000313" key="14">
    <source>
        <dbReference type="Proteomes" id="UP000257200"/>
    </source>
</evidence>
<dbReference type="Ensembl" id="ENSAPOT00000023372.1">
    <property type="protein sequence ID" value="ENSAPOP00000014855.1"/>
    <property type="gene ID" value="ENSAPOG00000017833.1"/>
</dbReference>
<dbReference type="InterPro" id="IPR011989">
    <property type="entry name" value="ARM-like"/>
</dbReference>
<dbReference type="PANTHER" id="PTHR32170:SF3">
    <property type="entry name" value="PROTEASOME ACTIVATOR COMPLEX SUBUNIT 4"/>
    <property type="match status" value="1"/>
</dbReference>
<comment type="function">
    <text evidence="10">Associated component of the proteasome that specifically recognizes acetylated histones and promotes ATP- and ubiquitin-independent degradation of core histones during DNA damage response. Recognizes and binds acetylated histones via its bromodomain-like (BRDL) region and activates the proteasome by opening the gated channel for substrate entry. Binds to the core proteasome via its C-terminus, which occupies the same binding sites as the proteasomal ATPases, opening the closed structure of the proteasome via an active gating mechanism. involved in DNA damage response in somatic cells: binds to acetylated histones and promotes degradation of histones.</text>
</comment>
<dbReference type="GO" id="GO:0016504">
    <property type="term" value="F:peptidase activator activity"/>
    <property type="evidence" value="ECO:0007669"/>
    <property type="project" value="InterPro"/>
</dbReference>
<comment type="similarity">
    <text evidence="3">Belongs to the BLM10 family.</text>
</comment>
<dbReference type="Pfam" id="PF23096">
    <property type="entry name" value="HEAT_PSME4"/>
    <property type="match status" value="1"/>
</dbReference>
<dbReference type="InterPro" id="IPR016024">
    <property type="entry name" value="ARM-type_fold"/>
</dbReference>
<keyword evidence="14" id="KW-1185">Reference proteome</keyword>
<dbReference type="InterPro" id="IPR055455">
    <property type="entry name" value="HEAT_PSME4"/>
</dbReference>
<proteinExistence type="inferred from homology"/>
<evidence type="ECO:0000256" key="8">
    <source>
        <dbReference type="ARBA" id="ARBA00023204"/>
    </source>
</evidence>
<evidence type="ECO:0000256" key="5">
    <source>
        <dbReference type="ARBA" id="ARBA00022737"/>
    </source>
</evidence>
<comment type="subcellular location">
    <subcellularLocation>
        <location evidence="2">Cytoplasm</location>
        <location evidence="2">Cytosol</location>
    </subcellularLocation>
    <subcellularLocation>
        <location evidence="1">Nucleus speckle</location>
    </subcellularLocation>
</comment>
<evidence type="ECO:0000256" key="1">
    <source>
        <dbReference type="ARBA" id="ARBA00004324"/>
    </source>
</evidence>
<dbReference type="SUPFAM" id="SSF48371">
    <property type="entry name" value="ARM repeat"/>
    <property type="match status" value="1"/>
</dbReference>
<accession>A0A3Q1G9N6</accession>
<dbReference type="GO" id="GO:0010499">
    <property type="term" value="P:proteasomal ubiquitin-independent protein catabolic process"/>
    <property type="evidence" value="ECO:0007669"/>
    <property type="project" value="TreeGrafter"/>
</dbReference>
<sequence length="564" mass="64347">VAISAVAGIMKQIKRPHKKVSVCPSELCGVKELDGIVAGDRADNEWLQYNSSNLPRTQQDWDHCVFREQIIFDHFSDPVFINQFIEFLSLEDRKGKDKFSPRRFCLFKGLFRNFSDAFLPVLRPHMERLVADSHESKQRCVAEIISGLIRGCKHWSYLKVESLWELLCPLLRTALSNITIETYADWGTCIATACESRDPRKLHWLFEMLMESPVNGEGGSFVDACRLYVLQGGLAQQEWRVPELLHRLLQYLEPKLTQVYKNVRERIGSVLTYIFMIDVNLPYTQPTTSPRILDFTERILLQLKPLTEGDEEIQNHVIEENEVGEQDERTQAIKLLKTGGLRYINSSLEIAGRSFSTAVPEQLRLLPLLFKIAPVENDDSYDELKRDAKTCLSLMSQGLLYTEQIPMVLNALQEIAGSSSWHARYTVLTYLQIMVFYNLFTFMSDQKAVNDVRALVIQLLEDEQLEVREMAATTLSGFLQCNFLSMDAPMQAHFEALCKTSLPKKRKREVGCVVDTIPSAGNEHTGLAVKDLTDFVSFVALYQGGSNGRGSRYLIYSFHAEEQC</sequence>
<evidence type="ECO:0000256" key="9">
    <source>
        <dbReference type="ARBA" id="ARBA00023242"/>
    </source>
</evidence>
<dbReference type="GO" id="GO:1990111">
    <property type="term" value="C:spermatoproteasome complex"/>
    <property type="evidence" value="ECO:0007669"/>
    <property type="project" value="TreeGrafter"/>
</dbReference>
<feature type="domain" description="Proteasome activator complex subunit 4-like HEAT repeat-like" evidence="12">
    <location>
        <begin position="68"/>
        <end position="231"/>
    </location>
</feature>
<dbReference type="GO" id="GO:0005829">
    <property type="term" value="C:cytosol"/>
    <property type="evidence" value="ECO:0007669"/>
    <property type="project" value="UniProtKB-SubCell"/>
</dbReference>
<keyword evidence="4" id="KW-0963">Cytoplasm</keyword>
<comment type="subunit">
    <text evidence="11">Homodimer. Interacts with the 20S and 26S proteasomes.</text>
</comment>
<keyword evidence="7" id="KW-0647">Proteasome</keyword>
<evidence type="ECO:0000256" key="10">
    <source>
        <dbReference type="ARBA" id="ARBA00056104"/>
    </source>
</evidence>
<dbReference type="AlphaFoldDB" id="A0A3Q1G9N6"/>
<keyword evidence="6" id="KW-0227">DNA damage</keyword>